<dbReference type="SUPFAM" id="SSF50952">
    <property type="entry name" value="Soluble quinoprotein glucose dehydrogenase"/>
    <property type="match status" value="1"/>
</dbReference>
<dbReference type="InterPro" id="IPR011041">
    <property type="entry name" value="Quinoprot_gluc/sorb_DH_b-prop"/>
</dbReference>
<dbReference type="EMBL" id="JAUSVY010000003">
    <property type="protein sequence ID" value="MDQ0504825.1"/>
    <property type="molecule type" value="Genomic_DNA"/>
</dbReference>
<dbReference type="Gene3D" id="2.120.10.30">
    <property type="entry name" value="TolB, C-terminal domain"/>
    <property type="match status" value="1"/>
</dbReference>
<organism evidence="2 3">
    <name type="scientific">Xanthobacter agilis</name>
    <dbReference type="NCBI Taxonomy" id="47492"/>
    <lineage>
        <taxon>Bacteria</taxon>
        <taxon>Pseudomonadati</taxon>
        <taxon>Pseudomonadota</taxon>
        <taxon>Alphaproteobacteria</taxon>
        <taxon>Hyphomicrobiales</taxon>
        <taxon>Xanthobacteraceae</taxon>
        <taxon>Xanthobacter</taxon>
    </lineage>
</organism>
<dbReference type="RefSeq" id="WP_237346789.1">
    <property type="nucleotide sequence ID" value="NZ_JABWGX010000023.1"/>
</dbReference>
<evidence type="ECO:0000259" key="1">
    <source>
        <dbReference type="Pfam" id="PF07995"/>
    </source>
</evidence>
<sequence length="410" mass="44395">MKHSVSREFLARRAEVAAVLRRLVVFILWLAVCAAAAPAWALPEKPVRFGGEMVRVEAFASGLDHPWGMAFLPDGRLLVTERPGRLRVVERNGVVAPPVRGVPAVAAVGQGGLLDVALDPAFFDNRLIYLSFAERRPDGLATAVARARLSPEADALSDVTVIFRQQPAWSGSNHFGSRLAFAPDGTLFVTLGERFDLKERAQDLSSTLGKIVRINADGSIPKDNPFVRVTGARPEIYSYGHRNVQGAAIEPGTGRLWTVEHGPRGGDEVNRPQPGLNYGWPVIGYGRHYSGEKIGVGSAKTGMEQPLFYWDPSIAPSGAAFYEGTLFPAFQGQLFVGALAGEALVEVKVRDGLVMGEERLPMGERVRDVRLGPDGALWLATDSDLGRILRVVPAAAPRPAAVDQNLWKIK</sequence>
<comment type="caution">
    <text evidence="2">The sequence shown here is derived from an EMBL/GenBank/DDBJ whole genome shotgun (WGS) entry which is preliminary data.</text>
</comment>
<dbReference type="PANTHER" id="PTHR19328">
    <property type="entry name" value="HEDGEHOG-INTERACTING PROTEIN"/>
    <property type="match status" value="1"/>
</dbReference>
<name>A0ABU0LCP3_XANAG</name>
<evidence type="ECO:0000313" key="2">
    <source>
        <dbReference type="EMBL" id="MDQ0504825.1"/>
    </source>
</evidence>
<dbReference type="InterPro" id="IPR011042">
    <property type="entry name" value="6-blade_b-propeller_TolB-like"/>
</dbReference>
<dbReference type="InterPro" id="IPR012938">
    <property type="entry name" value="Glc/Sorbosone_DH"/>
</dbReference>
<evidence type="ECO:0000313" key="3">
    <source>
        <dbReference type="Proteomes" id="UP001241747"/>
    </source>
</evidence>
<dbReference type="Pfam" id="PF07995">
    <property type="entry name" value="GSDH"/>
    <property type="match status" value="1"/>
</dbReference>
<feature type="domain" description="Glucose/Sorbosone dehydrogenase" evidence="1">
    <location>
        <begin position="63"/>
        <end position="390"/>
    </location>
</feature>
<keyword evidence="3" id="KW-1185">Reference proteome</keyword>
<proteinExistence type="predicted"/>
<dbReference type="Proteomes" id="UP001241747">
    <property type="component" value="Unassembled WGS sequence"/>
</dbReference>
<reference evidence="2 3" key="1">
    <citation type="submission" date="2023-07" db="EMBL/GenBank/DDBJ databases">
        <title>Genomic Encyclopedia of Type Strains, Phase IV (KMG-IV): sequencing the most valuable type-strain genomes for metagenomic binning, comparative biology and taxonomic classification.</title>
        <authorList>
            <person name="Goeker M."/>
        </authorList>
    </citation>
    <scope>NUCLEOTIDE SEQUENCE [LARGE SCALE GENOMIC DNA]</scope>
    <source>
        <strain evidence="2 3">DSM 3770</strain>
    </source>
</reference>
<accession>A0ABU0LCP3</accession>
<gene>
    <name evidence="2" type="ORF">QOZ94_001607</name>
</gene>
<protein>
    <submittedName>
        <fullName evidence="2">Glucose/arabinose dehydrogenase</fullName>
    </submittedName>
</protein>
<dbReference type="PANTHER" id="PTHR19328:SF75">
    <property type="entry name" value="ALDOSE SUGAR DEHYDROGENASE YLII"/>
    <property type="match status" value="1"/>
</dbReference>